<proteinExistence type="predicted"/>
<protein>
    <submittedName>
        <fullName evidence="1">Uncharacterized protein</fullName>
    </submittedName>
</protein>
<dbReference type="KEGG" id="vg:26626070"/>
<dbReference type="RefSeq" id="YP_009199183.1">
    <property type="nucleotide sequence ID" value="NC_028805.1"/>
</dbReference>
<evidence type="ECO:0000313" key="2">
    <source>
        <dbReference type="Proteomes" id="UP000208104"/>
    </source>
</evidence>
<sequence>MYKRNGGIQLEAKDVKKSLDPFVYEIAKDLRVTVPVQALSYGIEEEFKKACLKEMKQEHERSIEYGWIQNPESMGR</sequence>
<accession>A0A0K2CNC0</accession>
<name>A0A0K2CNC0_9CAUD</name>
<evidence type="ECO:0000313" key="1">
    <source>
        <dbReference type="EMBL" id="ALA07251.1"/>
    </source>
</evidence>
<organism evidence="1 2">
    <name type="scientific">Brevibacillus phage Jenst</name>
    <dbReference type="NCBI Taxonomy" id="1691954"/>
    <lineage>
        <taxon>Viruses</taxon>
        <taxon>Duplodnaviria</taxon>
        <taxon>Heunggongvirae</taxon>
        <taxon>Uroviricota</taxon>
        <taxon>Caudoviricetes</taxon>
        <taxon>Jenstvirus</taxon>
        <taxon>Jenstvirus jenst</taxon>
    </lineage>
</organism>
<dbReference type="GeneID" id="26626070"/>
<dbReference type="EMBL" id="KT151955">
    <property type="protein sequence ID" value="ALA07251.1"/>
    <property type="molecule type" value="Genomic_DNA"/>
</dbReference>
<reference evidence="1 2" key="1">
    <citation type="journal article" date="2015" name="Genome Announc.">
        <title>Genome Sequences of Five Additional Brevibacillus laterosporus Bacteriophages.</title>
        <authorList>
            <person name="Merrill B.D."/>
            <person name="Berg J.A."/>
            <person name="Graves K.A."/>
            <person name="Ward A.T."/>
            <person name="Hilton J.A."/>
            <person name="Wake B.N."/>
            <person name="Grose J.H."/>
            <person name="Breakwell D.P."/>
            <person name="Burnett S.H."/>
        </authorList>
    </citation>
    <scope>NUCLEOTIDE SEQUENCE [LARGE SCALE GENOMIC DNA]</scope>
</reference>
<gene>
    <name evidence="1" type="ORF">JENST_122</name>
</gene>
<dbReference type="Proteomes" id="UP000208104">
    <property type="component" value="Segment"/>
</dbReference>
<keyword evidence="2" id="KW-1185">Reference proteome</keyword>